<organism evidence="2 3">
    <name type="scientific">Asanoa siamensis</name>
    <dbReference type="NCBI Taxonomy" id="926357"/>
    <lineage>
        <taxon>Bacteria</taxon>
        <taxon>Bacillati</taxon>
        <taxon>Actinomycetota</taxon>
        <taxon>Actinomycetes</taxon>
        <taxon>Micromonosporales</taxon>
        <taxon>Micromonosporaceae</taxon>
        <taxon>Asanoa</taxon>
    </lineage>
</organism>
<dbReference type="InterPro" id="IPR019775">
    <property type="entry name" value="WD40_repeat_CS"/>
</dbReference>
<name>A0ABQ4D3D8_9ACTN</name>
<dbReference type="RefSeq" id="WP_239127595.1">
    <property type="nucleotide sequence ID" value="NZ_BONE01000115.1"/>
</dbReference>
<keyword evidence="1" id="KW-0853">WD repeat</keyword>
<dbReference type="PROSITE" id="PS50082">
    <property type="entry name" value="WD_REPEATS_2"/>
    <property type="match status" value="1"/>
</dbReference>
<keyword evidence="3" id="KW-1185">Reference proteome</keyword>
<feature type="repeat" description="WD" evidence="1">
    <location>
        <begin position="32"/>
        <end position="52"/>
    </location>
</feature>
<proteinExistence type="predicted"/>
<evidence type="ECO:0000313" key="3">
    <source>
        <dbReference type="Proteomes" id="UP000604117"/>
    </source>
</evidence>
<evidence type="ECO:0000256" key="1">
    <source>
        <dbReference type="PROSITE-ProRule" id="PRU00221"/>
    </source>
</evidence>
<dbReference type="PROSITE" id="PS00678">
    <property type="entry name" value="WD_REPEATS_1"/>
    <property type="match status" value="1"/>
</dbReference>
<dbReference type="Proteomes" id="UP000604117">
    <property type="component" value="Unassembled WGS sequence"/>
</dbReference>
<dbReference type="InterPro" id="IPR001680">
    <property type="entry name" value="WD40_rpt"/>
</dbReference>
<comment type="caution">
    <text evidence="2">The sequence shown here is derived from an EMBL/GenBank/DDBJ whole genome shotgun (WGS) entry which is preliminary data.</text>
</comment>
<accession>A0ABQ4D3D8</accession>
<gene>
    <name evidence="2" type="ORF">Asi02nite_75670</name>
</gene>
<sequence>MNDTDQLIGSADAALYRAKAYGRDQVVAANSSSDGRLLISTGTDAKLRVWNLAPYLAAAT</sequence>
<evidence type="ECO:0000313" key="2">
    <source>
        <dbReference type="EMBL" id="GIF78049.1"/>
    </source>
</evidence>
<protein>
    <submittedName>
        <fullName evidence="2">Uncharacterized protein</fullName>
    </submittedName>
</protein>
<reference evidence="2 3" key="1">
    <citation type="submission" date="2021-01" db="EMBL/GenBank/DDBJ databases">
        <title>Whole genome shotgun sequence of Asanoa siamensis NBRC 107932.</title>
        <authorList>
            <person name="Komaki H."/>
            <person name="Tamura T."/>
        </authorList>
    </citation>
    <scope>NUCLEOTIDE SEQUENCE [LARGE SCALE GENOMIC DNA]</scope>
    <source>
        <strain evidence="2 3">NBRC 107932</strain>
    </source>
</reference>
<dbReference type="EMBL" id="BONE01000115">
    <property type="protein sequence ID" value="GIF78049.1"/>
    <property type="molecule type" value="Genomic_DNA"/>
</dbReference>